<proteinExistence type="predicted"/>
<organism evidence="1 2">
    <name type="scientific">Micromonospora musae</name>
    <dbReference type="NCBI Taxonomy" id="1894970"/>
    <lineage>
        <taxon>Bacteria</taxon>
        <taxon>Bacillati</taxon>
        <taxon>Actinomycetota</taxon>
        <taxon>Actinomycetes</taxon>
        <taxon>Micromonosporales</taxon>
        <taxon>Micromonosporaceae</taxon>
        <taxon>Micromonospora</taxon>
    </lineage>
</organism>
<dbReference type="Proteomes" id="UP000275865">
    <property type="component" value="Unassembled WGS sequence"/>
</dbReference>
<name>A0A3A9XQM2_9ACTN</name>
<protein>
    <submittedName>
        <fullName evidence="1">Uncharacterized protein</fullName>
    </submittedName>
</protein>
<dbReference type="AlphaFoldDB" id="A0A3A9XQM2"/>
<gene>
    <name evidence="1" type="ORF">D7044_29335</name>
</gene>
<accession>A0A3A9XQM2</accession>
<reference evidence="1 2" key="1">
    <citation type="submission" date="2018-09" db="EMBL/GenBank/DDBJ databases">
        <title>Micromonospora sp. nov. MS1-9, isolated from a root of Musa sp.</title>
        <authorList>
            <person name="Kuncharoen N."/>
            <person name="Kudo T."/>
            <person name="Ohkuma M."/>
            <person name="Yuki M."/>
            <person name="Tanasupawat S."/>
        </authorList>
    </citation>
    <scope>NUCLEOTIDE SEQUENCE [LARGE SCALE GENOMIC DNA]</scope>
    <source>
        <strain evidence="1 2">MS1-9</strain>
    </source>
</reference>
<sequence>MARRHRGPLHRVGDPRAIGAIVTYLIGADGRTPLVALHATGRSGNGWAELSLIQAGQLIERLRGLLNEAGRGAGGDDD</sequence>
<evidence type="ECO:0000313" key="2">
    <source>
        <dbReference type="Proteomes" id="UP000275865"/>
    </source>
</evidence>
<evidence type="ECO:0000313" key="1">
    <source>
        <dbReference type="EMBL" id="RKN27012.1"/>
    </source>
</evidence>
<dbReference type="EMBL" id="RAZT01000020">
    <property type="protein sequence ID" value="RKN27012.1"/>
    <property type="molecule type" value="Genomic_DNA"/>
</dbReference>
<comment type="caution">
    <text evidence="1">The sequence shown here is derived from an EMBL/GenBank/DDBJ whole genome shotgun (WGS) entry which is preliminary data.</text>
</comment>